<protein>
    <submittedName>
        <fullName evidence="1">Uncharacterized protein</fullName>
    </submittedName>
</protein>
<name>A0AAN4Z5L7_9BILA</name>
<gene>
    <name evidence="1" type="ORF">PMAYCL1PPCAC_01947</name>
</gene>
<organism evidence="1 2">
    <name type="scientific">Pristionchus mayeri</name>
    <dbReference type="NCBI Taxonomy" id="1317129"/>
    <lineage>
        <taxon>Eukaryota</taxon>
        <taxon>Metazoa</taxon>
        <taxon>Ecdysozoa</taxon>
        <taxon>Nematoda</taxon>
        <taxon>Chromadorea</taxon>
        <taxon>Rhabditida</taxon>
        <taxon>Rhabditina</taxon>
        <taxon>Diplogasteromorpha</taxon>
        <taxon>Diplogasteroidea</taxon>
        <taxon>Neodiplogasteridae</taxon>
        <taxon>Pristionchus</taxon>
    </lineage>
</organism>
<proteinExistence type="predicted"/>
<dbReference type="EMBL" id="BTRK01000001">
    <property type="protein sequence ID" value="GMR31752.1"/>
    <property type="molecule type" value="Genomic_DNA"/>
</dbReference>
<reference evidence="2" key="1">
    <citation type="submission" date="2022-10" db="EMBL/GenBank/DDBJ databases">
        <title>Genome assembly of Pristionchus species.</title>
        <authorList>
            <person name="Yoshida K."/>
            <person name="Sommer R.J."/>
        </authorList>
    </citation>
    <scope>NUCLEOTIDE SEQUENCE [LARGE SCALE GENOMIC DNA]</scope>
    <source>
        <strain evidence="2">RS5460</strain>
    </source>
</reference>
<keyword evidence="2" id="KW-1185">Reference proteome</keyword>
<dbReference type="Proteomes" id="UP001328107">
    <property type="component" value="Unassembled WGS sequence"/>
</dbReference>
<dbReference type="AlphaFoldDB" id="A0AAN4Z5L7"/>
<sequence length="331" mass="38521">ERAPLGLVSRRWRSVDLGIGKRTFGCVVLGLWQNQKTTIRALFPSFEEGKPRDGYEFITSPYEYHTKAFPHLFQLLQNATADMLSVKVEGIHNSREAFVISTLFKSIRFKQLEVSFKGSDDMAKFALSFFSSIKKCQNRFNEIELFWDCEVRQNIHILRQAFLQLPNTGLLEVTYQIKISNAKRSKRRGATHTVPYEKNAERDLIDGRTMLHFMSISEEIRHRIDVTCNAQEIFEAFEMVCDSPANNKLVIILVDMAVADQLFEFVKKQRLFEVAEYMEDPELRKVSDYNRGGLLRAWTLDNGKMAVIDMFKIDRNGRFLGEFARKNFMRE</sequence>
<accession>A0AAN4Z5L7</accession>
<comment type="caution">
    <text evidence="1">The sequence shown here is derived from an EMBL/GenBank/DDBJ whole genome shotgun (WGS) entry which is preliminary data.</text>
</comment>
<evidence type="ECO:0000313" key="1">
    <source>
        <dbReference type="EMBL" id="GMR31752.1"/>
    </source>
</evidence>
<feature type="non-terminal residue" evidence="1">
    <location>
        <position position="1"/>
    </location>
</feature>
<evidence type="ECO:0000313" key="2">
    <source>
        <dbReference type="Proteomes" id="UP001328107"/>
    </source>
</evidence>